<dbReference type="KEGG" id="nde:NIDE3542"/>
<name>D8PIY9_9BACT</name>
<reference evidence="1 2" key="1">
    <citation type="journal article" date="2010" name="Proc. Natl. Acad. Sci. U.S.A.">
        <title>A Nitrospira metagenome illuminates the physiology and evolution of globally important nitrite-oxidizing bacteria.</title>
        <authorList>
            <person name="Lucker S."/>
            <person name="Wagner M."/>
            <person name="Maixner F."/>
            <person name="Pelletier E."/>
            <person name="Koch H."/>
            <person name="Vacherie B."/>
            <person name="Rattei T."/>
            <person name="Sinninghe Damste J."/>
            <person name="Spieck E."/>
            <person name="Le Paslier D."/>
            <person name="Daims H."/>
        </authorList>
    </citation>
    <scope>NUCLEOTIDE SEQUENCE [LARGE SCALE GENOMIC DNA]</scope>
</reference>
<evidence type="ECO:0000313" key="1">
    <source>
        <dbReference type="EMBL" id="CBK43226.1"/>
    </source>
</evidence>
<evidence type="ECO:0000313" key="2">
    <source>
        <dbReference type="Proteomes" id="UP000001660"/>
    </source>
</evidence>
<dbReference type="SUPFAM" id="SSF52309">
    <property type="entry name" value="N-(deoxy)ribosyltransferase-like"/>
    <property type="match status" value="1"/>
</dbReference>
<keyword evidence="2" id="KW-1185">Reference proteome</keyword>
<dbReference type="OrthoDB" id="5180013at2"/>
<organism evidence="1 2">
    <name type="scientific">Nitrospira defluvii</name>
    <dbReference type="NCBI Taxonomy" id="330214"/>
    <lineage>
        <taxon>Bacteria</taxon>
        <taxon>Pseudomonadati</taxon>
        <taxon>Nitrospirota</taxon>
        <taxon>Nitrospiria</taxon>
        <taxon>Nitrospirales</taxon>
        <taxon>Nitrospiraceae</taxon>
        <taxon>Nitrospira</taxon>
    </lineage>
</organism>
<dbReference type="eggNOG" id="COG2110">
    <property type="taxonomic scope" value="Bacteria"/>
</dbReference>
<dbReference type="AlphaFoldDB" id="D8PIY9"/>
<dbReference type="HOGENOM" id="CLU_1052428_0_0_0"/>
<sequence length="255" mass="28605">MAICFVIQPFDGSTFDKRYADIFSPAIQNAGLEPYRVDQDPEVSIPIQDIERAIQDSAMCLADITLDNPNVWFELGYAIACGKEVVLVCSTERATRFPFDIQHRAVIRYSTASSSDFDVLRVGITKKIEAYLKKAQTLSTLSLSKVAKVEGLDQHEIVALAALAENIDSPEDHASAYMIRRDMENNGFTKAATTFALKSLSQKGFLCYEAYPGDGYNETYIGYTFTETGWDWISANLDKFALKTQPKEVSRRDRF</sequence>
<gene>
    <name evidence="1" type="ORF">NIDE3542</name>
</gene>
<proteinExistence type="predicted"/>
<dbReference type="STRING" id="330214.NIDE3542"/>
<dbReference type="Proteomes" id="UP000001660">
    <property type="component" value="Chromosome"/>
</dbReference>
<protein>
    <submittedName>
        <fullName evidence="1">Uncharacterized protein</fullName>
    </submittedName>
</protein>
<dbReference type="EMBL" id="FP929003">
    <property type="protein sequence ID" value="CBK43226.1"/>
    <property type="molecule type" value="Genomic_DNA"/>
</dbReference>
<accession>D8PIY9</accession>
<dbReference type="Gene3D" id="3.40.50.450">
    <property type="match status" value="1"/>
</dbReference>